<keyword evidence="5 13" id="KW-0349">Heme</keyword>
<feature type="signal peptide" evidence="17">
    <location>
        <begin position="1"/>
        <end position="23"/>
    </location>
</feature>
<comment type="similarity">
    <text evidence="4 14">Belongs to the cytochrome P450 family.</text>
</comment>
<dbReference type="Reactome" id="R-CFA-211999">
    <property type="pathway name" value="CYP2E1 reactions"/>
</dbReference>
<dbReference type="GO" id="GO:0005789">
    <property type="term" value="C:endoplasmic reticulum membrane"/>
    <property type="evidence" value="ECO:0007669"/>
    <property type="project" value="UniProtKB-SubCell"/>
</dbReference>
<keyword evidence="17" id="KW-0732">Signal</keyword>
<dbReference type="GO" id="GO:0008392">
    <property type="term" value="F:arachidonate epoxygenase activity"/>
    <property type="evidence" value="ECO:0000318"/>
    <property type="project" value="GO_Central"/>
</dbReference>
<dbReference type="GeneTree" id="ENSGT00940000162131"/>
<evidence type="ECO:0000256" key="13">
    <source>
        <dbReference type="PIRSR" id="PIRSR602401-1"/>
    </source>
</evidence>
<dbReference type="Reactome" id="R-CFA-211981">
    <property type="pathway name" value="Xenobiotics"/>
</dbReference>
<feature type="chain" id="PRO_5035274830" description="Cytochrome P450" evidence="17">
    <location>
        <begin position="24"/>
        <end position="463"/>
    </location>
</feature>
<evidence type="ECO:0000256" key="8">
    <source>
        <dbReference type="ARBA" id="ARBA00022848"/>
    </source>
</evidence>
<keyword evidence="19" id="KW-1185">Reference proteome</keyword>
<keyword evidence="7 15" id="KW-0256">Endoplasmic reticulum</keyword>
<dbReference type="FunFam" id="1.10.630.10:FF:000238">
    <property type="entry name" value="Cytochrome P450 2A6"/>
    <property type="match status" value="2"/>
</dbReference>
<dbReference type="GO" id="GO:0019373">
    <property type="term" value="P:epoxygenase P450 pathway"/>
    <property type="evidence" value="ECO:0000318"/>
    <property type="project" value="GO_Central"/>
</dbReference>
<evidence type="ECO:0000256" key="7">
    <source>
        <dbReference type="ARBA" id="ARBA00022824"/>
    </source>
</evidence>
<dbReference type="EC" id="1.14.14.1" evidence="15"/>
<sequence>MEAAGTWTLLLALLLLLLLLALARPRTRGHLPPGPPPLPLLGNLLQLRPGALYSGLLRLSKKYGPVFTVYLGPWRRVVVLVGHEAVQEALGGQAEEFSGRGMLATLDGTFGGHGVFFSNGERWRQLRRLTTLALRDLGMGKREGEELIQAEAQRLVEAFQGTEGRPFDPSLLLAQATSNIICSLTFGLRFPYEDKEFQAVVQAASGTVLGVSSPWGQVSRPQGNRSWTPRAPHSDVVDAFLLKMAKEEQDPNTELTDKNLLMTVIYLLFAGTVTVSTTVRYTLLLLLKYPQVQERVREELSRELGAGRAPGLGDRARLPYTDAVLHEAQRLLALVPMGVPRALARTTCFRGYTLPQGTEVFPLLGSVLHDPEIFDEPEEFNPDRFLDADGRFQKQEAFLPFSLGKRICLGEGLAHAELFLLLTTILQAFSLESPSPPGALSLQPAVSGLFNIPPAFQLRVRPH</sequence>
<gene>
    <name evidence="18" type="primary">CYP2S1</name>
</gene>
<keyword evidence="10 13" id="KW-0408">Iron</keyword>
<dbReference type="Proteomes" id="UP000805418">
    <property type="component" value="Chromosome 1"/>
</dbReference>
<dbReference type="PRINTS" id="PR00385">
    <property type="entry name" value="P450"/>
</dbReference>
<evidence type="ECO:0000256" key="11">
    <source>
        <dbReference type="ARBA" id="ARBA00023033"/>
    </source>
</evidence>
<evidence type="ECO:0000256" key="10">
    <source>
        <dbReference type="ARBA" id="ARBA00023004"/>
    </source>
</evidence>
<dbReference type="Pfam" id="PF00067">
    <property type="entry name" value="p450"/>
    <property type="match status" value="2"/>
</dbReference>
<dbReference type="Reactome" id="R-CFA-211958">
    <property type="pathway name" value="Miscellaneous substrates"/>
</dbReference>
<evidence type="ECO:0000256" key="4">
    <source>
        <dbReference type="ARBA" id="ARBA00010617"/>
    </source>
</evidence>
<comment type="catalytic activity">
    <reaction evidence="15">
        <text>an organic molecule + reduced [NADPH--hemoprotein reductase] + O2 = an alcohol + oxidized [NADPH--hemoprotein reductase] + H2O + H(+)</text>
        <dbReference type="Rhea" id="RHEA:17149"/>
        <dbReference type="Rhea" id="RHEA-COMP:11964"/>
        <dbReference type="Rhea" id="RHEA-COMP:11965"/>
        <dbReference type="ChEBI" id="CHEBI:15377"/>
        <dbReference type="ChEBI" id="CHEBI:15378"/>
        <dbReference type="ChEBI" id="CHEBI:15379"/>
        <dbReference type="ChEBI" id="CHEBI:30879"/>
        <dbReference type="ChEBI" id="CHEBI:57618"/>
        <dbReference type="ChEBI" id="CHEBI:58210"/>
        <dbReference type="ChEBI" id="CHEBI:142491"/>
        <dbReference type="EC" id="1.14.14.1"/>
    </reaction>
</comment>
<comment type="subcellular location">
    <subcellularLocation>
        <location evidence="3 15">Endoplasmic reticulum membrane</location>
        <topology evidence="3">Peripheral membrane protein</topology>
    </subcellularLocation>
    <subcellularLocation>
        <location evidence="2 15">Microsome membrane</location>
        <topology evidence="2">Peripheral membrane protein</topology>
    </subcellularLocation>
</comment>
<dbReference type="Ensembl" id="ENSCAFT00845004781.1">
    <property type="protein sequence ID" value="ENSCAFP00845003827.1"/>
    <property type="gene ID" value="ENSCAFG00845002678.1"/>
</dbReference>
<evidence type="ECO:0000256" key="12">
    <source>
        <dbReference type="ARBA" id="ARBA00023136"/>
    </source>
</evidence>
<evidence type="ECO:0000256" key="15">
    <source>
        <dbReference type="RuleBase" id="RU368053"/>
    </source>
</evidence>
<dbReference type="GO" id="GO:0005737">
    <property type="term" value="C:cytoplasm"/>
    <property type="evidence" value="ECO:0000318"/>
    <property type="project" value="GO_Central"/>
</dbReference>
<keyword evidence="6 13" id="KW-0479">Metal-binding</keyword>
<keyword evidence="16" id="KW-0812">Transmembrane</keyword>
<feature type="binding site" description="axial binding residue" evidence="13">
    <location>
        <position position="408"/>
    </location>
    <ligand>
        <name>heme</name>
        <dbReference type="ChEBI" id="CHEBI:30413"/>
    </ligand>
    <ligandPart>
        <name>Fe</name>
        <dbReference type="ChEBI" id="CHEBI:18248"/>
    </ligandPart>
</feature>
<dbReference type="InterPro" id="IPR050182">
    <property type="entry name" value="Cytochrome_P450_fam2"/>
</dbReference>
<evidence type="ECO:0000256" key="1">
    <source>
        <dbReference type="ARBA" id="ARBA00001971"/>
    </source>
</evidence>
<dbReference type="PRINTS" id="PR01684">
    <property type="entry name" value="EP450ICYP2A"/>
</dbReference>
<dbReference type="OrthoDB" id="3934656at2759"/>
<dbReference type="InterPro" id="IPR002401">
    <property type="entry name" value="Cyt_P450_E_grp-I"/>
</dbReference>
<dbReference type="GO" id="GO:0016712">
    <property type="term" value="F:oxidoreductase activity, acting on paired donors, with incorporation or reduction of molecular oxygen, reduced flavin or flavoprotein as one donor, and incorporation of one atom of oxygen"/>
    <property type="evidence" value="ECO:0000318"/>
    <property type="project" value="GO_Central"/>
</dbReference>
<dbReference type="SUPFAM" id="SSF48264">
    <property type="entry name" value="Cytochrome P450"/>
    <property type="match status" value="1"/>
</dbReference>
<organism evidence="18 19">
    <name type="scientific">Canis lupus familiaris</name>
    <name type="common">Dog</name>
    <name type="synonym">Canis familiaris</name>
    <dbReference type="NCBI Taxonomy" id="9615"/>
    <lineage>
        <taxon>Eukaryota</taxon>
        <taxon>Metazoa</taxon>
        <taxon>Chordata</taxon>
        <taxon>Craniata</taxon>
        <taxon>Vertebrata</taxon>
        <taxon>Euteleostomi</taxon>
        <taxon>Mammalia</taxon>
        <taxon>Eutheria</taxon>
        <taxon>Laurasiatheria</taxon>
        <taxon>Carnivora</taxon>
        <taxon>Caniformia</taxon>
        <taxon>Canidae</taxon>
        <taxon>Canis</taxon>
    </lineage>
</organism>
<dbReference type="AlphaFoldDB" id="A0A8I3MMU9"/>
<dbReference type="GO" id="GO:0006805">
    <property type="term" value="P:xenobiotic metabolic process"/>
    <property type="evidence" value="ECO:0000318"/>
    <property type="project" value="GO_Central"/>
</dbReference>
<accession>A0A8I3MMU9</accession>
<dbReference type="PROSITE" id="PS00086">
    <property type="entry name" value="CYTOCHROME_P450"/>
    <property type="match status" value="1"/>
</dbReference>
<reference evidence="18" key="1">
    <citation type="submission" date="2020-03" db="EMBL/GenBank/DDBJ databases">
        <title>Long-read based genome assembly of a Labrador retriever dog.</title>
        <authorList>
            <person name="Eory L."/>
            <person name="Zhang W."/>
            <person name="Schoenebeck J."/>
        </authorList>
    </citation>
    <scope>NUCLEOTIDE SEQUENCE [LARGE SCALE GENOMIC DNA]</scope>
    <source>
        <strain evidence="18">Labrador retriever</strain>
    </source>
</reference>
<evidence type="ECO:0000256" key="5">
    <source>
        <dbReference type="ARBA" id="ARBA00022617"/>
    </source>
</evidence>
<dbReference type="PANTHER" id="PTHR24300">
    <property type="entry name" value="CYTOCHROME P450 508A4-RELATED"/>
    <property type="match status" value="1"/>
</dbReference>
<evidence type="ECO:0000256" key="16">
    <source>
        <dbReference type="SAM" id="Phobius"/>
    </source>
</evidence>
<comment type="function">
    <text evidence="15">Cytochromes P450 are a group of heme-thiolate monooxygenases.</text>
</comment>
<evidence type="ECO:0000256" key="14">
    <source>
        <dbReference type="RuleBase" id="RU000461"/>
    </source>
</evidence>
<dbReference type="PANTHER" id="PTHR24300:SF23">
    <property type="entry name" value="CYTOCHROME P450 2S1"/>
    <property type="match status" value="1"/>
</dbReference>
<evidence type="ECO:0000313" key="18">
    <source>
        <dbReference type="Ensembl" id="ENSCAFP00845003827.1"/>
    </source>
</evidence>
<keyword evidence="16" id="KW-1133">Transmembrane helix</keyword>
<evidence type="ECO:0000256" key="17">
    <source>
        <dbReference type="SAM" id="SignalP"/>
    </source>
</evidence>
<dbReference type="GO" id="GO:0005506">
    <property type="term" value="F:iron ion binding"/>
    <property type="evidence" value="ECO:0007669"/>
    <property type="project" value="UniProtKB-UniRule"/>
</dbReference>
<evidence type="ECO:0000313" key="19">
    <source>
        <dbReference type="Proteomes" id="UP000805418"/>
    </source>
</evidence>
<evidence type="ECO:0000256" key="3">
    <source>
        <dbReference type="ARBA" id="ARBA00004406"/>
    </source>
</evidence>
<comment type="cofactor">
    <cofactor evidence="1 13 15">
        <name>heme</name>
        <dbReference type="ChEBI" id="CHEBI:30413"/>
    </cofactor>
</comment>
<dbReference type="FunCoup" id="A0A8I3MMU9">
    <property type="interactions" value="22"/>
</dbReference>
<keyword evidence="9 14" id="KW-0560">Oxidoreductase</keyword>
<dbReference type="PRINTS" id="PR00463">
    <property type="entry name" value="EP450I"/>
</dbReference>
<evidence type="ECO:0000256" key="2">
    <source>
        <dbReference type="ARBA" id="ARBA00004174"/>
    </source>
</evidence>
<protein>
    <recommendedName>
        <fullName evidence="15">Cytochrome P450</fullName>
        <ecNumber evidence="15">1.14.14.1</ecNumber>
    </recommendedName>
</protein>
<dbReference type="InterPro" id="IPR008067">
    <property type="entry name" value="Cyt_P450_E_grp-I_CYP2A-like"/>
</dbReference>
<keyword evidence="12 16" id="KW-0472">Membrane</keyword>
<dbReference type="InterPro" id="IPR036396">
    <property type="entry name" value="Cyt_P450_sf"/>
</dbReference>
<evidence type="ECO:0000256" key="9">
    <source>
        <dbReference type="ARBA" id="ARBA00023002"/>
    </source>
</evidence>
<keyword evidence="8 15" id="KW-0492">Microsome</keyword>
<reference evidence="18" key="2">
    <citation type="submission" date="2025-08" db="UniProtKB">
        <authorList>
            <consortium name="Ensembl"/>
        </authorList>
    </citation>
    <scope>IDENTIFICATION</scope>
    <source>
        <strain evidence="18">Boxer</strain>
    </source>
</reference>
<feature type="transmembrane region" description="Helical" evidence="16">
    <location>
        <begin position="260"/>
        <end position="287"/>
    </location>
</feature>
<proteinExistence type="inferred from homology"/>
<reference evidence="18" key="3">
    <citation type="submission" date="2025-09" db="UniProtKB">
        <authorList>
            <consortium name="Ensembl"/>
        </authorList>
    </citation>
    <scope>IDENTIFICATION</scope>
    <source>
        <strain evidence="18">Boxer</strain>
    </source>
</reference>
<dbReference type="CDD" id="cd11026">
    <property type="entry name" value="CYP2"/>
    <property type="match status" value="1"/>
</dbReference>
<dbReference type="GO" id="GO:0020037">
    <property type="term" value="F:heme binding"/>
    <property type="evidence" value="ECO:0000318"/>
    <property type="project" value="GO_Central"/>
</dbReference>
<dbReference type="Gene3D" id="1.10.630.10">
    <property type="entry name" value="Cytochrome P450"/>
    <property type="match status" value="1"/>
</dbReference>
<name>A0A8I3MMU9_CANLF</name>
<keyword evidence="11 14" id="KW-0503">Monooxygenase</keyword>
<evidence type="ECO:0000256" key="6">
    <source>
        <dbReference type="ARBA" id="ARBA00022723"/>
    </source>
</evidence>
<dbReference type="InterPro" id="IPR017972">
    <property type="entry name" value="Cyt_P450_CS"/>
</dbReference>
<dbReference type="InterPro" id="IPR001128">
    <property type="entry name" value="Cyt_P450"/>
</dbReference>